<dbReference type="EMBL" id="JXJN01002229">
    <property type="status" value="NOT_ANNOTATED_CDS"/>
    <property type="molecule type" value="Genomic_DNA"/>
</dbReference>
<keyword evidence="1" id="KW-1133">Transmembrane helix</keyword>
<dbReference type="AlphaFoldDB" id="A0A1B0AR35"/>
<keyword evidence="3" id="KW-1185">Reference proteome</keyword>
<accession>A0A1B0AR35</accession>
<organism evidence="2 3">
    <name type="scientific">Glossina palpalis gambiensis</name>
    <dbReference type="NCBI Taxonomy" id="67801"/>
    <lineage>
        <taxon>Eukaryota</taxon>
        <taxon>Metazoa</taxon>
        <taxon>Ecdysozoa</taxon>
        <taxon>Arthropoda</taxon>
        <taxon>Hexapoda</taxon>
        <taxon>Insecta</taxon>
        <taxon>Pterygota</taxon>
        <taxon>Neoptera</taxon>
        <taxon>Endopterygota</taxon>
        <taxon>Diptera</taxon>
        <taxon>Brachycera</taxon>
        <taxon>Muscomorpha</taxon>
        <taxon>Hippoboscoidea</taxon>
        <taxon>Glossinidae</taxon>
        <taxon>Glossina</taxon>
    </lineage>
</organism>
<keyword evidence="1" id="KW-0472">Membrane</keyword>
<evidence type="ECO:0000313" key="3">
    <source>
        <dbReference type="Proteomes" id="UP000092460"/>
    </source>
</evidence>
<dbReference type="EnsemblMetazoa" id="GPPI005471-RA">
    <property type="protein sequence ID" value="GPPI005471-PA"/>
    <property type="gene ID" value="GPPI005471"/>
</dbReference>
<reference evidence="3" key="1">
    <citation type="submission" date="2015-01" db="EMBL/GenBank/DDBJ databases">
        <authorList>
            <person name="Aksoy S."/>
            <person name="Warren W."/>
            <person name="Wilson R.K."/>
        </authorList>
    </citation>
    <scope>NUCLEOTIDE SEQUENCE [LARGE SCALE GENOMIC DNA]</scope>
    <source>
        <strain evidence="3">IAEA</strain>
    </source>
</reference>
<dbReference type="VEuPathDB" id="VectorBase:GPPI005471"/>
<dbReference type="Proteomes" id="UP000092460">
    <property type="component" value="Unassembled WGS sequence"/>
</dbReference>
<proteinExistence type="predicted"/>
<sequence>MTYPKKRNKYNTTTDSLTYLHILSLTVSAYFTYFSSTAMNGKGLLNVKRILRLYAKVSMTNSALKTYFLELYSTLLKVLELGKNFKTLPQSLVELWNKLFEFLYSSREGEWIDSTALLGPDIGSTADIANGLKLTYIRRENRGKRKNYTILRPVLVRSRYGVRLPVNTCDNTSADRLPSRPLFFQKLYHSKALMSYPYSMLRVLYANTATCIDNNDIRNYFFNCFTPGGNTIASMGLHEACLPALTANVK</sequence>
<keyword evidence="1" id="KW-0812">Transmembrane</keyword>
<evidence type="ECO:0000256" key="1">
    <source>
        <dbReference type="SAM" id="Phobius"/>
    </source>
</evidence>
<evidence type="ECO:0000313" key="2">
    <source>
        <dbReference type="EnsemblMetazoa" id="GPPI005471-PA"/>
    </source>
</evidence>
<feature type="transmembrane region" description="Helical" evidence="1">
    <location>
        <begin position="20"/>
        <end position="39"/>
    </location>
</feature>
<name>A0A1B0AR35_9MUSC</name>
<reference evidence="2" key="2">
    <citation type="submission" date="2020-05" db="UniProtKB">
        <authorList>
            <consortium name="EnsemblMetazoa"/>
        </authorList>
    </citation>
    <scope>IDENTIFICATION</scope>
    <source>
        <strain evidence="2">IAEA</strain>
    </source>
</reference>
<protein>
    <submittedName>
        <fullName evidence="2">Uncharacterized protein</fullName>
    </submittedName>
</protein>